<evidence type="ECO:0000256" key="1">
    <source>
        <dbReference type="SAM" id="MobiDB-lite"/>
    </source>
</evidence>
<protein>
    <recommendedName>
        <fullName evidence="2">G domain-containing protein</fullName>
    </recommendedName>
</protein>
<dbReference type="Proteomes" id="UP000663828">
    <property type="component" value="Unassembled WGS sequence"/>
</dbReference>
<gene>
    <name evidence="3" type="ORF">EDS130_LOCUS45735</name>
    <name evidence="4" type="ORF">XAT740_LOCUS57101</name>
</gene>
<evidence type="ECO:0000313" key="4">
    <source>
        <dbReference type="EMBL" id="CAF1662254.1"/>
    </source>
</evidence>
<evidence type="ECO:0000313" key="6">
    <source>
        <dbReference type="Proteomes" id="UP000663852"/>
    </source>
</evidence>
<dbReference type="Proteomes" id="UP000663852">
    <property type="component" value="Unassembled WGS sequence"/>
</dbReference>
<name>A0A815WKL2_ADIRI</name>
<dbReference type="OrthoDB" id="8954335at2759"/>
<dbReference type="Pfam" id="PF01926">
    <property type="entry name" value="MMR_HSR1"/>
    <property type="match status" value="1"/>
</dbReference>
<keyword evidence="5" id="KW-1185">Reference proteome</keyword>
<dbReference type="EMBL" id="CAJNOR010011564">
    <property type="protein sequence ID" value="CAF1662254.1"/>
    <property type="molecule type" value="Genomic_DNA"/>
</dbReference>
<reference evidence="3" key="1">
    <citation type="submission" date="2021-02" db="EMBL/GenBank/DDBJ databases">
        <authorList>
            <person name="Nowell W R."/>
        </authorList>
    </citation>
    <scope>NUCLEOTIDE SEQUENCE</scope>
</reference>
<dbReference type="Gene3D" id="3.40.50.300">
    <property type="entry name" value="P-loop containing nucleotide triphosphate hydrolases"/>
    <property type="match status" value="1"/>
</dbReference>
<dbReference type="EMBL" id="CAJNOJ010001235">
    <property type="protein sequence ID" value="CAF1547156.1"/>
    <property type="molecule type" value="Genomic_DNA"/>
</dbReference>
<dbReference type="InterPro" id="IPR006073">
    <property type="entry name" value="GTP-bd"/>
</dbReference>
<feature type="region of interest" description="Disordered" evidence="1">
    <location>
        <begin position="207"/>
        <end position="229"/>
    </location>
</feature>
<dbReference type="SUPFAM" id="SSF52540">
    <property type="entry name" value="P-loop containing nucleoside triphosphate hydrolases"/>
    <property type="match status" value="1"/>
</dbReference>
<feature type="compositionally biased region" description="Low complexity" evidence="1">
    <location>
        <begin position="207"/>
        <end position="227"/>
    </location>
</feature>
<proteinExistence type="predicted"/>
<sequence length="251" mass="28424">MAKQILVVGINTVGKTSVIQGLAEESNTNKPLNEDVFHQPENRILLEREKHQYCFIEMAGLAEAIKSKEDEDYKVNLLYSLLEFKKCQIDLIIFVTRSGTIHSNDRDMYVLIASIMPDTPKICVVTGCENEFDMNQWAKANEAHFTRNNMVFQQILGTCFGRGGRFEKVFGPLRKESSIHLWNCINSLLDDNAASSDIKSIEATTTPVTKTDPQTPANSNNIYNENSNPKKRSFFYFKKTPSSVAQQVKTE</sequence>
<evidence type="ECO:0000313" key="5">
    <source>
        <dbReference type="Proteomes" id="UP000663828"/>
    </source>
</evidence>
<dbReference type="InterPro" id="IPR027417">
    <property type="entry name" value="P-loop_NTPase"/>
</dbReference>
<comment type="caution">
    <text evidence="3">The sequence shown here is derived from an EMBL/GenBank/DDBJ whole genome shotgun (WGS) entry which is preliminary data.</text>
</comment>
<accession>A0A815WKL2</accession>
<evidence type="ECO:0000313" key="3">
    <source>
        <dbReference type="EMBL" id="CAF1547156.1"/>
    </source>
</evidence>
<dbReference type="GO" id="GO:0005525">
    <property type="term" value="F:GTP binding"/>
    <property type="evidence" value="ECO:0007669"/>
    <property type="project" value="InterPro"/>
</dbReference>
<feature type="domain" description="G" evidence="2">
    <location>
        <begin position="5"/>
        <end position="123"/>
    </location>
</feature>
<evidence type="ECO:0000259" key="2">
    <source>
        <dbReference type="Pfam" id="PF01926"/>
    </source>
</evidence>
<organism evidence="3 6">
    <name type="scientific">Adineta ricciae</name>
    <name type="common">Rotifer</name>
    <dbReference type="NCBI Taxonomy" id="249248"/>
    <lineage>
        <taxon>Eukaryota</taxon>
        <taxon>Metazoa</taxon>
        <taxon>Spiralia</taxon>
        <taxon>Gnathifera</taxon>
        <taxon>Rotifera</taxon>
        <taxon>Eurotatoria</taxon>
        <taxon>Bdelloidea</taxon>
        <taxon>Adinetida</taxon>
        <taxon>Adinetidae</taxon>
        <taxon>Adineta</taxon>
    </lineage>
</organism>
<dbReference type="AlphaFoldDB" id="A0A815WKL2"/>